<evidence type="ECO:0000313" key="3">
    <source>
        <dbReference type="Proteomes" id="UP000654918"/>
    </source>
</evidence>
<gene>
    <name evidence="2" type="ORF">CPLU01_08604</name>
</gene>
<feature type="transmembrane region" description="Helical" evidence="1">
    <location>
        <begin position="699"/>
        <end position="726"/>
    </location>
</feature>
<evidence type="ECO:0000313" key="2">
    <source>
        <dbReference type="EMBL" id="KAF6828329.1"/>
    </source>
</evidence>
<feature type="transmembrane region" description="Helical" evidence="1">
    <location>
        <begin position="77"/>
        <end position="101"/>
    </location>
</feature>
<evidence type="ECO:0000256" key="1">
    <source>
        <dbReference type="SAM" id="Phobius"/>
    </source>
</evidence>
<reference evidence="2" key="1">
    <citation type="journal article" date="2020" name="Phytopathology">
        <title>Genome Sequence Resources of Colletotrichum truncatum, C. plurivorum, C. musicola, and C. sojae: Four Species Pathogenic to Soybean (Glycine max).</title>
        <authorList>
            <person name="Rogerio F."/>
            <person name="Boufleur T.R."/>
            <person name="Ciampi-Guillardi M."/>
            <person name="Sukno S.A."/>
            <person name="Thon M.R."/>
            <person name="Massola Junior N.S."/>
            <person name="Baroncelli R."/>
        </authorList>
    </citation>
    <scope>NUCLEOTIDE SEQUENCE</scope>
    <source>
        <strain evidence="2">LFN00145</strain>
    </source>
</reference>
<feature type="transmembrane region" description="Helical" evidence="1">
    <location>
        <begin position="6"/>
        <end position="36"/>
    </location>
</feature>
<protein>
    <submittedName>
        <fullName evidence="2">Uncharacterized protein</fullName>
    </submittedName>
</protein>
<dbReference type="AlphaFoldDB" id="A0A8H6KBB6"/>
<comment type="caution">
    <text evidence="2">The sequence shown here is derived from an EMBL/GenBank/DDBJ whole genome shotgun (WGS) entry which is preliminary data.</text>
</comment>
<keyword evidence="3" id="KW-1185">Reference proteome</keyword>
<keyword evidence="1" id="KW-0812">Transmembrane</keyword>
<keyword evidence="1" id="KW-0472">Membrane</keyword>
<proteinExistence type="predicted"/>
<dbReference type="Proteomes" id="UP000654918">
    <property type="component" value="Unassembled WGS sequence"/>
</dbReference>
<dbReference type="EMBL" id="WIGO01000124">
    <property type="protein sequence ID" value="KAF6828329.1"/>
    <property type="molecule type" value="Genomic_DNA"/>
</dbReference>
<sequence>MVEITIGYVAGAIAAAIVVARIWCPTAIALILAGLLKDTETAATWNIASRVLQRTWWPTILQSDSVLTRGARLEITLVSWSVPIIAVLIAITGVVTPLGLYEEMDTLDTKLGAFAYVKDTGSFGAGTSPRGLYNFSRTCSWGHGVLQGPAPCPYSGNSVIVTGSNGTFNFTMPNGYTSRIDPIAREIFSSGTKGRTTVSNFWDIEWRQVTTKAFKYVDNGTDIPVGAYRQLESHITDPSIKVVEGLVVDARDGGIGLRNHTLPSHAAEGASWSEDLLFIEPIASCVDTNLTLDFEVTLNLSISTSGVANLRLTDRGGFVNIDRTYPSYDHDNAQSNPDLAARAYKAAYLNNAWTMMYLNVTTGNNETTGARAWSYLDSSLGKEFPLQDKATTNYRALGFDGEFGNYLDLLGGTITKNKAANWSNPFGVTTDDFRGAETICSGAGARDFANISNIYVGCGLLRGPPRRTDGNDPESALFENHSKWSSPLYTCATAMRAIVKTVSFTVNGTDGLNSLSVDSMKPQEYASPDDHPLWALEDSGLAMDGISPIWGIISSEYASRPNISTVKQPAFHLPGYSSSLLRSSLQPPLGVMRYNLAGSDFPSEVMRTLFASGLATGALGVEWPFDLAGAASMPILRRWQSLARDPGTAADIIKLLWTDVAASAVVGTKGSLGPGNAGAADEAVRIEIRPYGKRIKYRYAFGVPAFVLLLVIVCVAGVLIVSAVLGSSTVGVLRRRMKELTVGRVLTTFLYPESGDMSMTSAAWSRANGDKAVHLGAVPQGTVAVDEGRVQSAPGTPAEEVKVGLMGGDRKPGY</sequence>
<name>A0A8H6KBB6_9PEZI</name>
<organism evidence="2 3">
    <name type="scientific">Colletotrichum plurivorum</name>
    <dbReference type="NCBI Taxonomy" id="2175906"/>
    <lineage>
        <taxon>Eukaryota</taxon>
        <taxon>Fungi</taxon>
        <taxon>Dikarya</taxon>
        <taxon>Ascomycota</taxon>
        <taxon>Pezizomycotina</taxon>
        <taxon>Sordariomycetes</taxon>
        <taxon>Hypocreomycetidae</taxon>
        <taxon>Glomerellales</taxon>
        <taxon>Glomerellaceae</taxon>
        <taxon>Colletotrichum</taxon>
        <taxon>Colletotrichum orchidearum species complex</taxon>
    </lineage>
</organism>
<keyword evidence="1" id="KW-1133">Transmembrane helix</keyword>
<accession>A0A8H6KBB6</accession>